<comment type="caution">
    <text evidence="1">The sequence shown here is derived from an EMBL/GenBank/DDBJ whole genome shotgun (WGS) entry which is preliminary data.</text>
</comment>
<evidence type="ECO:0000313" key="1">
    <source>
        <dbReference type="EMBL" id="KAI9176542.1"/>
    </source>
</evidence>
<organism evidence="1 2">
    <name type="scientific">Acer negundo</name>
    <name type="common">Box elder</name>
    <dbReference type="NCBI Taxonomy" id="4023"/>
    <lineage>
        <taxon>Eukaryota</taxon>
        <taxon>Viridiplantae</taxon>
        <taxon>Streptophyta</taxon>
        <taxon>Embryophyta</taxon>
        <taxon>Tracheophyta</taxon>
        <taxon>Spermatophyta</taxon>
        <taxon>Magnoliopsida</taxon>
        <taxon>eudicotyledons</taxon>
        <taxon>Gunneridae</taxon>
        <taxon>Pentapetalae</taxon>
        <taxon>rosids</taxon>
        <taxon>malvids</taxon>
        <taxon>Sapindales</taxon>
        <taxon>Sapindaceae</taxon>
        <taxon>Hippocastanoideae</taxon>
        <taxon>Acereae</taxon>
        <taxon>Acer</taxon>
    </lineage>
</organism>
<proteinExistence type="predicted"/>
<sequence length="135" mass="15198">MSVKGVRANVGLIQVEWHGRISLIDPTNVLGVSKQGISFSNPDSPLGPYAFHEYETLLLQDYEELVKKCVTKSRQSEVGNFKEKLTFEDDGWSRLMSSEEDTPHLEATSSVKDFYEDNPFGPLEDLGQTLILIFT</sequence>
<keyword evidence="2" id="KW-1185">Reference proteome</keyword>
<protein>
    <submittedName>
        <fullName evidence="1">Uncharacterized protein</fullName>
    </submittedName>
</protein>
<dbReference type="EMBL" id="JAJSOW010000102">
    <property type="protein sequence ID" value="KAI9176542.1"/>
    <property type="molecule type" value="Genomic_DNA"/>
</dbReference>
<accession>A0AAD5ITB5</accession>
<reference evidence="1" key="2">
    <citation type="submission" date="2023-02" db="EMBL/GenBank/DDBJ databases">
        <authorList>
            <person name="Swenson N.G."/>
            <person name="Wegrzyn J.L."/>
            <person name="Mcevoy S.L."/>
        </authorList>
    </citation>
    <scope>NUCLEOTIDE SEQUENCE</scope>
    <source>
        <strain evidence="1">91603</strain>
        <tissue evidence="1">Leaf</tissue>
    </source>
</reference>
<name>A0AAD5ITB5_ACENE</name>
<evidence type="ECO:0000313" key="2">
    <source>
        <dbReference type="Proteomes" id="UP001064489"/>
    </source>
</evidence>
<dbReference type="AlphaFoldDB" id="A0AAD5ITB5"/>
<dbReference type="Proteomes" id="UP001064489">
    <property type="component" value="Chromosome 5"/>
</dbReference>
<gene>
    <name evidence="1" type="ORF">LWI28_004054</name>
</gene>
<reference evidence="1" key="1">
    <citation type="journal article" date="2022" name="Plant J.">
        <title>Strategies of tolerance reflected in two North American maple genomes.</title>
        <authorList>
            <person name="McEvoy S.L."/>
            <person name="Sezen U.U."/>
            <person name="Trouern-Trend A."/>
            <person name="McMahon S.M."/>
            <person name="Schaberg P.G."/>
            <person name="Yang J."/>
            <person name="Wegrzyn J.L."/>
            <person name="Swenson N.G."/>
        </authorList>
    </citation>
    <scope>NUCLEOTIDE SEQUENCE</scope>
    <source>
        <strain evidence="1">91603</strain>
    </source>
</reference>